<dbReference type="AlphaFoldDB" id="A0A9J6FMY1"/>
<feature type="compositionally biased region" description="Polar residues" evidence="2">
    <location>
        <begin position="89"/>
        <end position="107"/>
    </location>
</feature>
<comment type="caution">
    <text evidence="5">The sequence shown here is derived from an EMBL/GenBank/DDBJ whole genome shotgun (WGS) entry which is preliminary data.</text>
</comment>
<dbReference type="GO" id="GO:0005886">
    <property type="term" value="C:plasma membrane"/>
    <property type="evidence" value="ECO:0007669"/>
    <property type="project" value="TreeGrafter"/>
</dbReference>
<feature type="compositionally biased region" description="Low complexity" evidence="2">
    <location>
        <begin position="156"/>
        <end position="167"/>
    </location>
</feature>
<dbReference type="PANTHER" id="PTHR11733:SF241">
    <property type="entry name" value="GH26575P-RELATED"/>
    <property type="match status" value="1"/>
</dbReference>
<name>A0A9J6FMY1_HAELO</name>
<dbReference type="GO" id="GO:0004222">
    <property type="term" value="F:metalloendopeptidase activity"/>
    <property type="evidence" value="ECO:0007669"/>
    <property type="project" value="InterPro"/>
</dbReference>
<dbReference type="SUPFAM" id="SSF55486">
    <property type="entry name" value="Metalloproteases ('zincins'), catalytic domain"/>
    <property type="match status" value="1"/>
</dbReference>
<dbReference type="Gene3D" id="1.10.1380.10">
    <property type="entry name" value="Neutral endopeptidase , domain2"/>
    <property type="match status" value="1"/>
</dbReference>
<dbReference type="Gene3D" id="3.40.390.10">
    <property type="entry name" value="Collagenase (Catalytic Domain)"/>
    <property type="match status" value="2"/>
</dbReference>
<comment type="similarity">
    <text evidence="1">Belongs to the peptidase M13 family.</text>
</comment>
<dbReference type="InterPro" id="IPR008753">
    <property type="entry name" value="Peptidase_M13_N"/>
</dbReference>
<feature type="region of interest" description="Disordered" evidence="2">
    <location>
        <begin position="1"/>
        <end position="182"/>
    </location>
</feature>
<proteinExistence type="inferred from homology"/>
<evidence type="ECO:0000256" key="2">
    <source>
        <dbReference type="SAM" id="MobiDB-lite"/>
    </source>
</evidence>
<feature type="compositionally biased region" description="Polar residues" evidence="2">
    <location>
        <begin position="53"/>
        <end position="78"/>
    </location>
</feature>
<feature type="domain" description="Peptidase M13 N-terminal" evidence="4">
    <location>
        <begin position="265"/>
        <end position="631"/>
    </location>
</feature>
<dbReference type="PANTHER" id="PTHR11733">
    <property type="entry name" value="ZINC METALLOPROTEASE FAMILY M13 NEPRILYSIN-RELATED"/>
    <property type="match status" value="1"/>
</dbReference>
<dbReference type="InterPro" id="IPR000718">
    <property type="entry name" value="Peptidase_M13"/>
</dbReference>
<organism evidence="5 6">
    <name type="scientific">Haemaphysalis longicornis</name>
    <name type="common">Bush tick</name>
    <dbReference type="NCBI Taxonomy" id="44386"/>
    <lineage>
        <taxon>Eukaryota</taxon>
        <taxon>Metazoa</taxon>
        <taxon>Ecdysozoa</taxon>
        <taxon>Arthropoda</taxon>
        <taxon>Chelicerata</taxon>
        <taxon>Arachnida</taxon>
        <taxon>Acari</taxon>
        <taxon>Parasitiformes</taxon>
        <taxon>Ixodida</taxon>
        <taxon>Ixodoidea</taxon>
        <taxon>Ixodidae</taxon>
        <taxon>Haemaphysalinae</taxon>
        <taxon>Haemaphysalis</taxon>
    </lineage>
</organism>
<evidence type="ECO:0000313" key="6">
    <source>
        <dbReference type="Proteomes" id="UP000821853"/>
    </source>
</evidence>
<evidence type="ECO:0000259" key="4">
    <source>
        <dbReference type="Pfam" id="PF05649"/>
    </source>
</evidence>
<keyword evidence="3" id="KW-1133">Transmembrane helix</keyword>
<dbReference type="OMA" id="KFWIETH"/>
<gene>
    <name evidence="5" type="ORF">HPB48_010866</name>
</gene>
<evidence type="ECO:0000313" key="5">
    <source>
        <dbReference type="EMBL" id="KAH9364522.1"/>
    </source>
</evidence>
<protein>
    <recommendedName>
        <fullName evidence="4">Peptidase M13 N-terminal domain-containing protein</fullName>
    </recommendedName>
</protein>
<reference evidence="5 6" key="1">
    <citation type="journal article" date="2020" name="Cell">
        <title>Large-Scale Comparative Analyses of Tick Genomes Elucidate Their Genetic Diversity and Vector Capacities.</title>
        <authorList>
            <consortium name="Tick Genome and Microbiome Consortium (TIGMIC)"/>
            <person name="Jia N."/>
            <person name="Wang J."/>
            <person name="Shi W."/>
            <person name="Du L."/>
            <person name="Sun Y."/>
            <person name="Zhan W."/>
            <person name="Jiang J.F."/>
            <person name="Wang Q."/>
            <person name="Zhang B."/>
            <person name="Ji P."/>
            <person name="Bell-Sakyi L."/>
            <person name="Cui X.M."/>
            <person name="Yuan T.T."/>
            <person name="Jiang B.G."/>
            <person name="Yang W.F."/>
            <person name="Lam T.T."/>
            <person name="Chang Q.C."/>
            <person name="Ding S.J."/>
            <person name="Wang X.J."/>
            <person name="Zhu J.G."/>
            <person name="Ruan X.D."/>
            <person name="Zhao L."/>
            <person name="Wei J.T."/>
            <person name="Ye R.Z."/>
            <person name="Que T.C."/>
            <person name="Du C.H."/>
            <person name="Zhou Y.H."/>
            <person name="Cheng J.X."/>
            <person name="Dai P.F."/>
            <person name="Guo W.B."/>
            <person name="Han X.H."/>
            <person name="Huang E.J."/>
            <person name="Li L.F."/>
            <person name="Wei W."/>
            <person name="Gao Y.C."/>
            <person name="Liu J.Z."/>
            <person name="Shao H.Z."/>
            <person name="Wang X."/>
            <person name="Wang C.C."/>
            <person name="Yang T.C."/>
            <person name="Huo Q.B."/>
            <person name="Li W."/>
            <person name="Chen H.Y."/>
            <person name="Chen S.E."/>
            <person name="Zhou L.G."/>
            <person name="Ni X.B."/>
            <person name="Tian J.H."/>
            <person name="Sheng Y."/>
            <person name="Liu T."/>
            <person name="Pan Y.S."/>
            <person name="Xia L.Y."/>
            <person name="Li J."/>
            <person name="Zhao F."/>
            <person name="Cao W.C."/>
        </authorList>
    </citation>
    <scope>NUCLEOTIDE SEQUENCE [LARGE SCALE GENOMIC DNA]</scope>
    <source>
        <strain evidence="5">HaeL-2018</strain>
    </source>
</reference>
<dbReference type="VEuPathDB" id="VectorBase:HLOH_052481"/>
<feature type="compositionally biased region" description="Basic residues" evidence="2">
    <location>
        <begin position="25"/>
        <end position="46"/>
    </location>
</feature>
<dbReference type="Proteomes" id="UP000821853">
    <property type="component" value="Chromosome 10"/>
</dbReference>
<evidence type="ECO:0000256" key="1">
    <source>
        <dbReference type="ARBA" id="ARBA00007357"/>
    </source>
</evidence>
<sequence length="863" mass="96758">MSEPSGKPAVEVKTLGALSPGSRSHGTRKRPKKQHHHGHDTRKRPSHHELSAQREQPSQVSPQSHSLGSTPARSSSLMPSPEDTRPHPSSEQSPVPKSPTPNKSLTGMPSIPVKGLPLTSHVRNKSPGSQSPTKLAPKSSIPRRPPSPGFETPRKSPAMSAHSASPSVERKKSAWQSTRMSPSTLKDMDLLLQERTSNPSTVSKGRPISVCAGLTVTIGILAIFVIWLTIPNLSGQRNYDVLCRSEDCTKHLHRLQRGIDPSTSPCTNFSQYVCGRWKHDLRFQLSKSVLSDMLNVWLSDLEALLRRGAAEFPVASKALAMLESCMTQEGPTTEVVKKFMEDHGLSWPGEPLVSERPLAIMLDLSFNWDVPLWFRMKILPFVEDQLRRRIFFGANKLFRHWNLVFKQQSSFQAYRLYWQQFFRLFAGHSRYPEDEVIQKSFDVQNRVFQTLLAVADGRNETPLSFAVKDFYAVTNITGARTFKNLFNRKITIAPKLRDDDLLFFTNERLLGAVNHLLNNWNITDIVGHLSWLFVQQHGGMAYPRNALVTIFGDAQTAKQELPRYCAREVEASYKLLVAVLATLTRFSAAQRRGVEELLAAIQKVAATMTSDAGWLDNNTKAIAVEKLERVRTTLWPGEAFTSAEELRRVYASFPENASSFADFWIESRRNQRELFGSPEGYETQKLARSYAQPYLSYMHVANLVPISIGALSAPAYYPNGTKAMLYGGFGYWYAKNLLHAVDEGGVKVDPRRRVVTSWVANVTQEAFGARVLRCLGDGRQHFSRRFQHSNAGASGDAVVSRNFTEEQIFFLTACHMSCASSAEDNLYGGDCNKAVRNFKPFAEAFDCPEGVTDEPCQKVHFFH</sequence>
<evidence type="ECO:0000256" key="3">
    <source>
        <dbReference type="SAM" id="Phobius"/>
    </source>
</evidence>
<dbReference type="InterPro" id="IPR042089">
    <property type="entry name" value="Peptidase_M13_dom_2"/>
</dbReference>
<dbReference type="PROSITE" id="PS51885">
    <property type="entry name" value="NEPRILYSIN"/>
    <property type="match status" value="1"/>
</dbReference>
<dbReference type="OrthoDB" id="6504138at2759"/>
<feature type="transmembrane region" description="Helical" evidence="3">
    <location>
        <begin position="208"/>
        <end position="230"/>
    </location>
</feature>
<dbReference type="EMBL" id="JABSTR010000002">
    <property type="protein sequence ID" value="KAH9364522.1"/>
    <property type="molecule type" value="Genomic_DNA"/>
</dbReference>
<dbReference type="InterPro" id="IPR024079">
    <property type="entry name" value="MetalloPept_cat_dom_sf"/>
</dbReference>
<keyword evidence="6" id="KW-1185">Reference proteome</keyword>
<dbReference type="Pfam" id="PF05649">
    <property type="entry name" value="Peptidase_M13_N"/>
    <property type="match status" value="1"/>
</dbReference>
<keyword evidence="3" id="KW-0812">Transmembrane</keyword>
<accession>A0A9J6FMY1</accession>
<dbReference type="GO" id="GO:0016485">
    <property type="term" value="P:protein processing"/>
    <property type="evidence" value="ECO:0007669"/>
    <property type="project" value="TreeGrafter"/>
</dbReference>
<keyword evidence="3" id="KW-0472">Membrane</keyword>